<dbReference type="Pfam" id="PF14588">
    <property type="entry name" value="YjgF_endoribonc"/>
    <property type="match status" value="1"/>
</dbReference>
<sequence length="159" mass="16557">MSVIDDRLAERGLVLPQPARPPAGFAFSFDWVKVVGNRVIVSGHSPQGEDGRLIGPFGKVPSEVSLDDATTAARATVLSVLGSVRRAIGDLDRITSWVSVSGMVNADSGYGETTNAINGFSDLVLDLFGPEVGAHARTAVGYAALPLNNAVVVAAELQI</sequence>
<dbReference type="EMBL" id="JBHSCN010000022">
    <property type="protein sequence ID" value="MFC4245160.1"/>
    <property type="molecule type" value="Genomic_DNA"/>
</dbReference>
<comment type="caution">
    <text evidence="2">The sequence shown here is derived from an EMBL/GenBank/DDBJ whole genome shotgun (WGS) entry which is preliminary data.</text>
</comment>
<reference evidence="3" key="1">
    <citation type="journal article" date="2019" name="Int. J. Syst. Evol. Microbiol.">
        <title>The Global Catalogue of Microorganisms (GCM) 10K type strain sequencing project: providing services to taxonomists for standard genome sequencing and annotation.</title>
        <authorList>
            <consortium name="The Broad Institute Genomics Platform"/>
            <consortium name="The Broad Institute Genome Sequencing Center for Infectious Disease"/>
            <person name="Wu L."/>
            <person name="Ma J."/>
        </authorList>
    </citation>
    <scope>NUCLEOTIDE SEQUENCE [LARGE SCALE GENOMIC DNA]</scope>
    <source>
        <strain evidence="3">CGMCC 1.10363</strain>
    </source>
</reference>
<organism evidence="2 3">
    <name type="scientific">Gryllotalpicola reticulitermitis</name>
    <dbReference type="NCBI Taxonomy" id="1184153"/>
    <lineage>
        <taxon>Bacteria</taxon>
        <taxon>Bacillati</taxon>
        <taxon>Actinomycetota</taxon>
        <taxon>Actinomycetes</taxon>
        <taxon>Micrococcales</taxon>
        <taxon>Microbacteriaceae</taxon>
        <taxon>Gryllotalpicola</taxon>
    </lineage>
</organism>
<proteinExistence type="predicted"/>
<dbReference type="Proteomes" id="UP001595900">
    <property type="component" value="Unassembled WGS sequence"/>
</dbReference>
<dbReference type="Gene3D" id="3.30.1330.40">
    <property type="entry name" value="RutC-like"/>
    <property type="match status" value="1"/>
</dbReference>
<gene>
    <name evidence="2" type="ORF">ACFOYW_17465</name>
</gene>
<dbReference type="InterPro" id="IPR013813">
    <property type="entry name" value="Endoribo_LPSP/chorism_mut-like"/>
</dbReference>
<protein>
    <submittedName>
        <fullName evidence="2">RidA family protein</fullName>
    </submittedName>
</protein>
<dbReference type="InterPro" id="IPR035959">
    <property type="entry name" value="RutC-like_sf"/>
</dbReference>
<dbReference type="CDD" id="cd02199">
    <property type="entry name" value="YjgF_YER057c_UK114_like_1"/>
    <property type="match status" value="1"/>
</dbReference>
<accession>A0ABV8QA22</accession>
<dbReference type="PANTHER" id="PTHR43760">
    <property type="entry name" value="ENDORIBONUCLEASE-RELATED"/>
    <property type="match status" value="1"/>
</dbReference>
<evidence type="ECO:0000313" key="2">
    <source>
        <dbReference type="EMBL" id="MFC4245160.1"/>
    </source>
</evidence>
<evidence type="ECO:0000313" key="3">
    <source>
        <dbReference type="Proteomes" id="UP001595900"/>
    </source>
</evidence>
<feature type="domain" description="Endoribonuclease L-PSP/chorismate mutase-like" evidence="1">
    <location>
        <begin position="7"/>
        <end position="153"/>
    </location>
</feature>
<evidence type="ECO:0000259" key="1">
    <source>
        <dbReference type="Pfam" id="PF14588"/>
    </source>
</evidence>
<name>A0ABV8QA22_9MICO</name>
<dbReference type="SUPFAM" id="SSF55298">
    <property type="entry name" value="YjgF-like"/>
    <property type="match status" value="1"/>
</dbReference>
<dbReference type="RefSeq" id="WP_390232010.1">
    <property type="nucleotide sequence ID" value="NZ_JBHSCN010000022.1"/>
</dbReference>
<dbReference type="PANTHER" id="PTHR43760:SF1">
    <property type="entry name" value="ENDORIBONUCLEASE L-PSP_CHORISMATE MUTASE-LIKE DOMAIN-CONTAINING PROTEIN"/>
    <property type="match status" value="1"/>
</dbReference>
<keyword evidence="3" id="KW-1185">Reference proteome</keyword>